<dbReference type="GO" id="GO:0003964">
    <property type="term" value="F:RNA-directed DNA polymerase activity"/>
    <property type="evidence" value="ECO:0007669"/>
    <property type="project" value="UniProtKB-KW"/>
</dbReference>
<evidence type="ECO:0000256" key="1">
    <source>
        <dbReference type="SAM" id="MobiDB-lite"/>
    </source>
</evidence>
<feature type="non-terminal residue" evidence="2">
    <location>
        <position position="1"/>
    </location>
</feature>
<feature type="region of interest" description="Disordered" evidence="1">
    <location>
        <begin position="120"/>
        <end position="185"/>
    </location>
</feature>
<dbReference type="AlphaFoldDB" id="A0A699IQ92"/>
<dbReference type="SUPFAM" id="SSF56219">
    <property type="entry name" value="DNase I-like"/>
    <property type="match status" value="1"/>
</dbReference>
<protein>
    <submittedName>
        <fullName evidence="2">RNA-directed DNA polymerase, eukaryota</fullName>
    </submittedName>
</protein>
<feature type="compositionally biased region" description="Acidic residues" evidence="1">
    <location>
        <begin position="120"/>
        <end position="146"/>
    </location>
</feature>
<dbReference type="InterPro" id="IPR036691">
    <property type="entry name" value="Endo/exonu/phosph_ase_sf"/>
</dbReference>
<feature type="compositionally biased region" description="Polar residues" evidence="1">
    <location>
        <begin position="163"/>
        <end position="172"/>
    </location>
</feature>
<comment type="caution">
    <text evidence="2">The sequence shown here is derived from an EMBL/GenBank/DDBJ whole genome shotgun (WGS) entry which is preliminary data.</text>
</comment>
<sequence length="537" mass="62018">DIFGFVRFIHIKDVDRLVKNLCTLWTGRLRLHANVARFQRPPLNKAQYVKGEYASNSFVIDERVVWVDIEGVPMKIWTNNTFNKISPKWGELSFEEDRKNMKKKWIRAKKVSGWIPVFLEEDDEEDESDDDTLDNESDEDKIEDDLQAPPVNECNRDAVRDTIFSQSQVTSKQDNETSIEEGEIQSEDPFNIYNLLLKKPSSNNKEWGSSKATLKYPSGFTLEDDLRSKDDQEVFENVEEHAPKQKINAQDNDTKDTSNRGVTQSKEEDRESYCSSHFRSSAAPQTGGFILQVLEDLAKKDWVKELCNKNKVNFLSIQETKMETIDNFCVKNCWGNFSFKFVCGPSVDNSGGILCVWDPRMFCKRNSTISYYFVVIQGDWIPNAKIYLIISVYAPQESSKKRMLWLYLNHMIDRWNGKTILMGYINEVRSKEERFGTIFNNHNAIVFNSYNPSGGLMEVPLGGCAFMWCHKSGSKMSKLNRFLILEGLIGSCQNITSTTLDRYLLDHRPILLREVMAPFRLECFIIGSNRMDLINLL</sequence>
<feature type="region of interest" description="Disordered" evidence="1">
    <location>
        <begin position="238"/>
        <end position="270"/>
    </location>
</feature>
<accession>A0A699IQ92</accession>
<name>A0A699IQ92_TANCI</name>
<evidence type="ECO:0000313" key="2">
    <source>
        <dbReference type="EMBL" id="GEZ83070.1"/>
    </source>
</evidence>
<dbReference type="EMBL" id="BKCJ010329429">
    <property type="protein sequence ID" value="GEZ83070.1"/>
    <property type="molecule type" value="Genomic_DNA"/>
</dbReference>
<keyword evidence="2" id="KW-0548">Nucleotidyltransferase</keyword>
<keyword evidence="2" id="KW-0808">Transferase</keyword>
<dbReference type="Gene3D" id="3.60.10.10">
    <property type="entry name" value="Endonuclease/exonuclease/phosphatase"/>
    <property type="match status" value="1"/>
</dbReference>
<keyword evidence="2" id="KW-0695">RNA-directed DNA polymerase</keyword>
<reference evidence="2" key="1">
    <citation type="journal article" date="2019" name="Sci. Rep.">
        <title>Draft genome of Tanacetum cinerariifolium, the natural source of mosquito coil.</title>
        <authorList>
            <person name="Yamashiro T."/>
            <person name="Shiraishi A."/>
            <person name="Satake H."/>
            <person name="Nakayama K."/>
        </authorList>
    </citation>
    <scope>NUCLEOTIDE SEQUENCE</scope>
</reference>
<proteinExistence type="predicted"/>
<gene>
    <name evidence="2" type="ORF">Tci_555043</name>
</gene>
<organism evidence="2">
    <name type="scientific">Tanacetum cinerariifolium</name>
    <name type="common">Dalmatian daisy</name>
    <name type="synonym">Chrysanthemum cinerariifolium</name>
    <dbReference type="NCBI Taxonomy" id="118510"/>
    <lineage>
        <taxon>Eukaryota</taxon>
        <taxon>Viridiplantae</taxon>
        <taxon>Streptophyta</taxon>
        <taxon>Embryophyta</taxon>
        <taxon>Tracheophyta</taxon>
        <taxon>Spermatophyta</taxon>
        <taxon>Magnoliopsida</taxon>
        <taxon>eudicotyledons</taxon>
        <taxon>Gunneridae</taxon>
        <taxon>Pentapetalae</taxon>
        <taxon>asterids</taxon>
        <taxon>campanulids</taxon>
        <taxon>Asterales</taxon>
        <taxon>Asteraceae</taxon>
        <taxon>Asteroideae</taxon>
        <taxon>Anthemideae</taxon>
        <taxon>Anthemidinae</taxon>
        <taxon>Tanacetum</taxon>
    </lineage>
</organism>